<name>A0A0A8YIT8_ARUDO</name>
<organism evidence="3">
    <name type="scientific">Arundo donax</name>
    <name type="common">Giant reed</name>
    <name type="synonym">Donax arundinaceus</name>
    <dbReference type="NCBI Taxonomy" id="35708"/>
    <lineage>
        <taxon>Eukaryota</taxon>
        <taxon>Viridiplantae</taxon>
        <taxon>Streptophyta</taxon>
        <taxon>Embryophyta</taxon>
        <taxon>Tracheophyta</taxon>
        <taxon>Spermatophyta</taxon>
        <taxon>Magnoliopsida</taxon>
        <taxon>Liliopsida</taxon>
        <taxon>Poales</taxon>
        <taxon>Poaceae</taxon>
        <taxon>PACMAD clade</taxon>
        <taxon>Arundinoideae</taxon>
        <taxon>Arundineae</taxon>
        <taxon>Arundo</taxon>
    </lineage>
</organism>
<dbReference type="EMBL" id="GBRH01271501">
    <property type="protein sequence ID" value="JAD26394.1"/>
    <property type="molecule type" value="Transcribed_RNA"/>
</dbReference>
<evidence type="ECO:0000256" key="1">
    <source>
        <dbReference type="SAM" id="MobiDB-lite"/>
    </source>
</evidence>
<keyword evidence="2" id="KW-0732">Signal</keyword>
<feature type="compositionally biased region" description="Basic and acidic residues" evidence="1">
    <location>
        <begin position="39"/>
        <end position="50"/>
    </location>
</feature>
<accession>A0A0A8YIT8</accession>
<reference evidence="3" key="1">
    <citation type="submission" date="2014-09" db="EMBL/GenBank/DDBJ databases">
        <authorList>
            <person name="Magalhaes I.L.F."/>
            <person name="Oliveira U."/>
            <person name="Santos F.R."/>
            <person name="Vidigal T.H.D.A."/>
            <person name="Brescovit A.D."/>
            <person name="Santos A.J."/>
        </authorList>
    </citation>
    <scope>NUCLEOTIDE SEQUENCE</scope>
    <source>
        <tissue evidence="3">Shoot tissue taken approximately 20 cm above the soil surface</tissue>
    </source>
</reference>
<proteinExistence type="predicted"/>
<feature type="region of interest" description="Disordered" evidence="1">
    <location>
        <begin position="18"/>
        <end position="50"/>
    </location>
</feature>
<feature type="signal peptide" evidence="2">
    <location>
        <begin position="1"/>
        <end position="18"/>
    </location>
</feature>
<feature type="chain" id="PRO_5002042162" evidence="2">
    <location>
        <begin position="19"/>
        <end position="50"/>
    </location>
</feature>
<dbReference type="AlphaFoldDB" id="A0A0A8YIT8"/>
<reference evidence="3" key="2">
    <citation type="journal article" date="2015" name="Data Brief">
        <title>Shoot transcriptome of the giant reed, Arundo donax.</title>
        <authorList>
            <person name="Barrero R.A."/>
            <person name="Guerrero F.D."/>
            <person name="Moolhuijzen P."/>
            <person name="Goolsby J.A."/>
            <person name="Tidwell J."/>
            <person name="Bellgard S.E."/>
            <person name="Bellgard M.I."/>
        </authorList>
    </citation>
    <scope>NUCLEOTIDE SEQUENCE</scope>
    <source>
        <tissue evidence="3">Shoot tissue taken approximately 20 cm above the soil surface</tissue>
    </source>
</reference>
<protein>
    <submittedName>
        <fullName evidence="3">Uncharacterized protein</fullName>
    </submittedName>
</protein>
<evidence type="ECO:0000313" key="3">
    <source>
        <dbReference type="EMBL" id="JAD26394.1"/>
    </source>
</evidence>
<evidence type="ECO:0000256" key="2">
    <source>
        <dbReference type="SAM" id="SignalP"/>
    </source>
</evidence>
<sequence>MPSQMLLRCALPLPFCSSATTTTDEGDAAKAATQPPLRESGELPKADVSM</sequence>